<name>W8T5Z6_PEPAC</name>
<gene>
    <name evidence="2" type="primary">cheW1</name>
    <name evidence="2" type="ORF">EAL2_c09860</name>
</gene>
<evidence type="ECO:0000313" key="3">
    <source>
        <dbReference type="Proteomes" id="UP000019591"/>
    </source>
</evidence>
<dbReference type="InterPro" id="IPR036061">
    <property type="entry name" value="CheW-like_dom_sf"/>
</dbReference>
<dbReference type="OrthoDB" id="9794382at2"/>
<dbReference type="SMART" id="SM00260">
    <property type="entry name" value="CheW"/>
    <property type="match status" value="1"/>
</dbReference>
<dbReference type="RefSeq" id="WP_025435296.1">
    <property type="nucleotide sequence ID" value="NZ_CP007452.1"/>
</dbReference>
<dbReference type="PATRIC" id="fig|1286171.3.peg.936"/>
<dbReference type="PANTHER" id="PTHR22617">
    <property type="entry name" value="CHEMOTAXIS SENSOR HISTIDINE KINASE-RELATED"/>
    <property type="match status" value="1"/>
</dbReference>
<protein>
    <submittedName>
        <fullName evidence="2">Chemotaxis protein CheW</fullName>
    </submittedName>
</protein>
<organism evidence="2 3">
    <name type="scientific">Peptoclostridium acidaminophilum DSM 3953</name>
    <dbReference type="NCBI Taxonomy" id="1286171"/>
    <lineage>
        <taxon>Bacteria</taxon>
        <taxon>Bacillati</taxon>
        <taxon>Bacillota</taxon>
        <taxon>Clostridia</taxon>
        <taxon>Peptostreptococcales</taxon>
        <taxon>Peptoclostridiaceae</taxon>
        <taxon>Peptoclostridium</taxon>
    </lineage>
</organism>
<feature type="domain" description="CheW-like" evidence="1">
    <location>
        <begin position="3"/>
        <end position="144"/>
    </location>
</feature>
<dbReference type="KEGG" id="eac:EAL2_c09860"/>
<evidence type="ECO:0000259" key="1">
    <source>
        <dbReference type="PROSITE" id="PS50851"/>
    </source>
</evidence>
<dbReference type="PROSITE" id="PS50851">
    <property type="entry name" value="CHEW"/>
    <property type="match status" value="1"/>
</dbReference>
<dbReference type="AlphaFoldDB" id="W8T5Z6"/>
<accession>W8T5Z6</accession>
<reference evidence="2 3" key="1">
    <citation type="journal article" date="2014" name="Genome Announc.">
        <title>Complete Genome Sequence of Amino Acid-Utilizing Eubacterium acidaminophilum al-2 (DSM 3953).</title>
        <authorList>
            <person name="Poehlein A."/>
            <person name="Andreesen J.R."/>
            <person name="Daniel R."/>
        </authorList>
    </citation>
    <scope>NUCLEOTIDE SEQUENCE [LARGE SCALE GENOMIC DNA]</scope>
    <source>
        <strain evidence="2 3">DSM 3953</strain>
    </source>
</reference>
<keyword evidence="3" id="KW-1185">Reference proteome</keyword>
<dbReference type="HOGENOM" id="CLU_048995_1_1_9"/>
<evidence type="ECO:0000313" key="2">
    <source>
        <dbReference type="EMBL" id="AHM56285.1"/>
    </source>
</evidence>
<dbReference type="GO" id="GO:0006935">
    <property type="term" value="P:chemotaxis"/>
    <property type="evidence" value="ECO:0007669"/>
    <property type="project" value="InterPro"/>
</dbReference>
<dbReference type="GO" id="GO:0007165">
    <property type="term" value="P:signal transduction"/>
    <property type="evidence" value="ECO:0007669"/>
    <property type="project" value="InterPro"/>
</dbReference>
<dbReference type="PANTHER" id="PTHR22617:SF23">
    <property type="entry name" value="CHEMOTAXIS PROTEIN CHEW"/>
    <property type="match status" value="1"/>
</dbReference>
<proteinExistence type="predicted"/>
<sequence>MAERKYVIFKIKDEEYGVDIMKVKEVSEFKKSTSIPNSPSFVDGIINLRGDITPIISLKKKFNIPVEKGYDDSSRIIVVNMNDKLVGFAVDEASQVISIDDSNIDPPPEIVTGLDRRYINGIGKLQNRIVIILDLEQVLSEREQTEISEIYA</sequence>
<dbReference type="STRING" id="1286171.EAL2_c09860"/>
<dbReference type="eggNOG" id="COG0835">
    <property type="taxonomic scope" value="Bacteria"/>
</dbReference>
<dbReference type="Gene3D" id="2.30.30.40">
    <property type="entry name" value="SH3 Domains"/>
    <property type="match status" value="1"/>
</dbReference>
<dbReference type="InterPro" id="IPR039315">
    <property type="entry name" value="CheW"/>
</dbReference>
<dbReference type="EMBL" id="CP007452">
    <property type="protein sequence ID" value="AHM56285.1"/>
    <property type="molecule type" value="Genomic_DNA"/>
</dbReference>
<dbReference type="Gene3D" id="2.40.50.180">
    <property type="entry name" value="CheA-289, Domain 4"/>
    <property type="match status" value="1"/>
</dbReference>
<dbReference type="CDD" id="cd00732">
    <property type="entry name" value="CheW"/>
    <property type="match status" value="1"/>
</dbReference>
<dbReference type="SUPFAM" id="SSF50341">
    <property type="entry name" value="CheW-like"/>
    <property type="match status" value="1"/>
</dbReference>
<dbReference type="Pfam" id="PF01584">
    <property type="entry name" value="CheW"/>
    <property type="match status" value="1"/>
</dbReference>
<dbReference type="InterPro" id="IPR002545">
    <property type="entry name" value="CheW-lke_dom"/>
</dbReference>
<dbReference type="Proteomes" id="UP000019591">
    <property type="component" value="Chromosome"/>
</dbReference>
<dbReference type="GO" id="GO:0005829">
    <property type="term" value="C:cytosol"/>
    <property type="evidence" value="ECO:0007669"/>
    <property type="project" value="TreeGrafter"/>
</dbReference>